<evidence type="ECO:0000256" key="8">
    <source>
        <dbReference type="ARBA" id="ARBA00045103"/>
    </source>
</evidence>
<dbReference type="EC" id="2.4.1.132" evidence="10"/>
<evidence type="ECO:0000256" key="6">
    <source>
        <dbReference type="ARBA" id="ARBA00022989"/>
    </source>
</evidence>
<proteinExistence type="inferred from homology"/>
<dbReference type="InterPro" id="IPR027054">
    <property type="entry name" value="ALG2"/>
</dbReference>
<name>A0A1Y3B0W1_EURMA</name>
<dbReference type="EC" id="2.4.1.257" evidence="10"/>
<comment type="similarity">
    <text evidence="10">Belongs to the glycosyltransferase group 1 family.</text>
</comment>
<keyword evidence="7" id="KW-0472">Membrane</keyword>
<evidence type="ECO:0000256" key="10">
    <source>
        <dbReference type="RuleBase" id="RU367136"/>
    </source>
</evidence>
<evidence type="ECO:0000256" key="9">
    <source>
        <dbReference type="ARBA" id="ARBA00045104"/>
    </source>
</evidence>
<dbReference type="OrthoDB" id="448893at2759"/>
<reference evidence="13 14" key="1">
    <citation type="submission" date="2017-03" db="EMBL/GenBank/DDBJ databases">
        <title>Genome Survey of Euroglyphus maynei.</title>
        <authorList>
            <person name="Arlian L.G."/>
            <person name="Morgan M.S."/>
            <person name="Rider S.D."/>
        </authorList>
    </citation>
    <scope>NUCLEOTIDE SEQUENCE [LARGE SCALE GENOMIC DNA]</scope>
    <source>
        <strain evidence="13">Arlian Lab</strain>
        <tissue evidence="13">Whole body</tissue>
    </source>
</reference>
<feature type="domain" description="Glycosyltransferase subfamily 4-like N-terminal" evidence="12">
    <location>
        <begin position="13"/>
        <end position="188"/>
    </location>
</feature>
<evidence type="ECO:0000313" key="13">
    <source>
        <dbReference type="EMBL" id="OTF74440.1"/>
    </source>
</evidence>
<dbReference type="GO" id="GO:0102704">
    <property type="term" value="F:GDP-Man:Man(2)GlcNAc(2)-PP-Dol alpha-1,6-mannosyltransferase activity"/>
    <property type="evidence" value="ECO:0007669"/>
    <property type="project" value="UniProtKB-UniRule"/>
</dbReference>
<dbReference type="PANTHER" id="PTHR45918:SF1">
    <property type="entry name" value="ALPHA-1,3_1,6-MANNOSYLTRANSFERASE ALG2"/>
    <property type="match status" value="1"/>
</dbReference>
<evidence type="ECO:0000259" key="11">
    <source>
        <dbReference type="Pfam" id="PF00534"/>
    </source>
</evidence>
<dbReference type="InterPro" id="IPR028098">
    <property type="entry name" value="Glyco_trans_4-like_N"/>
</dbReference>
<dbReference type="Pfam" id="PF00534">
    <property type="entry name" value="Glycos_transf_1"/>
    <property type="match status" value="1"/>
</dbReference>
<evidence type="ECO:0000256" key="1">
    <source>
        <dbReference type="ARBA" id="ARBA00004922"/>
    </source>
</evidence>
<comment type="catalytic activity">
    <reaction evidence="9 10">
        <text>an alpha-D-Man-(1-&gt;3)-beta-D-Man-(1-&gt;4)-beta-D-GlcNAc-(1-&gt;4)-alpha-D-GlcNAc-diphospho-di-trans,poly-cis-dolichol + GDP-alpha-D-mannose = an alpha-D-Man-(1-&gt;3)-[alpha-D-Man-(1-&gt;6)]-beta-D-Man-(1-&gt;4)-beta-D-GlcNAc-(1-&gt;4)-alpha-D-GlcNAc-diphospho-di-trans,poly-cis-dolichol + GDP + H(+)</text>
        <dbReference type="Rhea" id="RHEA:29519"/>
        <dbReference type="Rhea" id="RHEA-COMP:19513"/>
        <dbReference type="Rhea" id="RHEA-COMP:19515"/>
        <dbReference type="ChEBI" id="CHEBI:15378"/>
        <dbReference type="ChEBI" id="CHEBI:57527"/>
        <dbReference type="ChEBI" id="CHEBI:58189"/>
        <dbReference type="ChEBI" id="CHEBI:132510"/>
        <dbReference type="ChEBI" id="CHEBI:132511"/>
        <dbReference type="EC" id="2.4.1.257"/>
    </reaction>
    <physiologicalReaction direction="left-to-right" evidence="9 10">
        <dbReference type="Rhea" id="RHEA:29520"/>
    </physiologicalReaction>
</comment>
<dbReference type="CDD" id="cd03805">
    <property type="entry name" value="GT4_ALG2-like"/>
    <property type="match status" value="1"/>
</dbReference>
<sequence>MFSIAFLHPDLGIGGAERLIVDLALALKDCGHSVIIFTSHHNRNHCFEETNNGQIPVITAGDWIPRSTFGSFMAFWAYIRMIYLTIYLILNYRFDLIICDQVPSGVPILKAFKHKCLFYCHFPDQLLSKHDSFLKRIYRFPIDFFEEWAIGYSDMILVNSYFTDEVFHKTFKSLNNVSTKVLYPSVNVNESVPEKIPGTLNAKLKNVDTIFLSINRYEKKKNLELAIEALKSLYDKFGYVEEKDRSQIHLIIAGGYDLQNIENLEYAEELNQLTKKLRIKPHVTFMKNLTSEQKQFYLQNCTAVIYTPENEHFGIVPLEAMYMCRPVIAANCGGPRETIIDNETGFLCEPNSAQSFAEAMHRFVEDKMLSNQLGSKGHNHVIEKFNHQKFKNELNKIVTNLINQHE</sequence>
<dbReference type="Gene3D" id="3.40.50.2000">
    <property type="entry name" value="Glycogen Phosphorylase B"/>
    <property type="match status" value="2"/>
</dbReference>
<evidence type="ECO:0000256" key="5">
    <source>
        <dbReference type="ARBA" id="ARBA00022824"/>
    </source>
</evidence>
<dbReference type="EMBL" id="MUJZ01047072">
    <property type="protein sequence ID" value="OTF74440.1"/>
    <property type="molecule type" value="Genomic_DNA"/>
</dbReference>
<keyword evidence="3 10" id="KW-0808">Transferase</keyword>
<gene>
    <name evidence="13" type="ORF">BLA29_000819</name>
</gene>
<comment type="pathway">
    <text evidence="1 10">Protein modification; protein glycosylation.</text>
</comment>
<feature type="domain" description="Glycosyl transferase family 1" evidence="11">
    <location>
        <begin position="207"/>
        <end position="378"/>
    </location>
</feature>
<comment type="subcellular location">
    <subcellularLocation>
        <location evidence="10">Endoplasmic reticulum membrane</location>
        <topology evidence="10">Single-pass membrane protein</topology>
    </subcellularLocation>
</comment>
<dbReference type="AlphaFoldDB" id="A0A1Y3B0W1"/>
<dbReference type="GO" id="GO:0004378">
    <property type="term" value="F:GDP-Man:Man(1)GlcNAc(2)-PP-Dol alpha-1,3-mannosyltransferase activity"/>
    <property type="evidence" value="ECO:0007669"/>
    <property type="project" value="UniProtKB-UniRule"/>
</dbReference>
<accession>A0A1Y3B0W1</accession>
<dbReference type="Pfam" id="PF13439">
    <property type="entry name" value="Glyco_transf_4"/>
    <property type="match status" value="1"/>
</dbReference>
<evidence type="ECO:0000259" key="12">
    <source>
        <dbReference type="Pfam" id="PF13439"/>
    </source>
</evidence>
<organism evidence="13 14">
    <name type="scientific">Euroglyphus maynei</name>
    <name type="common">Mayne's house dust mite</name>
    <dbReference type="NCBI Taxonomy" id="6958"/>
    <lineage>
        <taxon>Eukaryota</taxon>
        <taxon>Metazoa</taxon>
        <taxon>Ecdysozoa</taxon>
        <taxon>Arthropoda</taxon>
        <taxon>Chelicerata</taxon>
        <taxon>Arachnida</taxon>
        <taxon>Acari</taxon>
        <taxon>Acariformes</taxon>
        <taxon>Sarcoptiformes</taxon>
        <taxon>Astigmata</taxon>
        <taxon>Psoroptidia</taxon>
        <taxon>Analgoidea</taxon>
        <taxon>Pyroglyphidae</taxon>
        <taxon>Pyroglyphinae</taxon>
        <taxon>Euroglyphus</taxon>
    </lineage>
</organism>
<keyword evidence="2 10" id="KW-0328">Glycosyltransferase</keyword>
<keyword evidence="6" id="KW-1133">Transmembrane helix</keyword>
<keyword evidence="4" id="KW-0812">Transmembrane</keyword>
<keyword evidence="5" id="KW-0256">Endoplasmic reticulum</keyword>
<dbReference type="PANTHER" id="PTHR45918">
    <property type="entry name" value="ALPHA-1,3/1,6-MANNOSYLTRANSFERASE ALG2"/>
    <property type="match status" value="1"/>
</dbReference>
<evidence type="ECO:0000256" key="2">
    <source>
        <dbReference type="ARBA" id="ARBA00022676"/>
    </source>
</evidence>
<evidence type="ECO:0000256" key="4">
    <source>
        <dbReference type="ARBA" id="ARBA00022692"/>
    </source>
</evidence>
<dbReference type="InterPro" id="IPR001296">
    <property type="entry name" value="Glyco_trans_1"/>
</dbReference>
<evidence type="ECO:0000313" key="14">
    <source>
        <dbReference type="Proteomes" id="UP000194236"/>
    </source>
</evidence>
<evidence type="ECO:0000256" key="7">
    <source>
        <dbReference type="ARBA" id="ARBA00023136"/>
    </source>
</evidence>
<comment type="caution">
    <text evidence="13">The sequence shown here is derived from an EMBL/GenBank/DDBJ whole genome shotgun (WGS) entry which is preliminary data.</text>
</comment>
<protein>
    <recommendedName>
        <fullName evidence="10">Alpha-1,3/1,6-mannosyltransferase ALG2</fullName>
        <ecNumber evidence="10">2.4.1.132</ecNumber>
        <ecNumber evidence="10">2.4.1.257</ecNumber>
    </recommendedName>
    <alternativeName>
        <fullName evidence="10">GDP-Man:Man(1)GlcNAc(2)-PP-Dol alpha-1,3-mannosyltransferase</fullName>
    </alternativeName>
</protein>
<dbReference type="GO" id="GO:0005789">
    <property type="term" value="C:endoplasmic reticulum membrane"/>
    <property type="evidence" value="ECO:0007669"/>
    <property type="project" value="UniProtKB-SubCell"/>
</dbReference>
<dbReference type="UniPathway" id="UPA00378"/>
<dbReference type="Proteomes" id="UP000194236">
    <property type="component" value="Unassembled WGS sequence"/>
</dbReference>
<keyword evidence="14" id="KW-1185">Reference proteome</keyword>
<comment type="function">
    <text evidence="10">Mannosylates Man(2)GlcNAc(2)-dolichol diphosphate and Man(1)GlcNAc(2)-dolichol diphosphate to form Man(3)GlcNAc(2)-dolichol diphosphate.</text>
</comment>
<dbReference type="SUPFAM" id="SSF53756">
    <property type="entry name" value="UDP-Glycosyltransferase/glycogen phosphorylase"/>
    <property type="match status" value="1"/>
</dbReference>
<evidence type="ECO:0000256" key="3">
    <source>
        <dbReference type="ARBA" id="ARBA00022679"/>
    </source>
</evidence>
<comment type="catalytic activity">
    <reaction evidence="8 10">
        <text>a beta-D-Man-(1-&gt;4)-beta-D-GlcNAc-(1-&gt;4)-alpha-D-GlcNAc-diphospho-di-trans,poly-cis-dolichol + GDP-alpha-D-mannose = an alpha-D-Man-(1-&gt;3)-beta-D-Man-(1-&gt;4)-beta-D-GlcNAc-(1-&gt;4)-alpha-D-GlcNAc-diphospho-di-trans,poly-cis-dolichol + GDP + H(+)</text>
        <dbReference type="Rhea" id="RHEA:29515"/>
        <dbReference type="Rhea" id="RHEA-COMP:19511"/>
        <dbReference type="Rhea" id="RHEA-COMP:19513"/>
        <dbReference type="ChEBI" id="CHEBI:15378"/>
        <dbReference type="ChEBI" id="CHEBI:57527"/>
        <dbReference type="ChEBI" id="CHEBI:58189"/>
        <dbReference type="ChEBI" id="CHEBI:58472"/>
        <dbReference type="ChEBI" id="CHEBI:132510"/>
        <dbReference type="EC" id="2.4.1.132"/>
    </reaction>
    <physiologicalReaction direction="left-to-right" evidence="8 10">
        <dbReference type="Rhea" id="RHEA:29516"/>
    </physiologicalReaction>
</comment>